<evidence type="ECO:0000256" key="2">
    <source>
        <dbReference type="SAM" id="SignalP"/>
    </source>
</evidence>
<accession>A0ABW3D935</accession>
<sequence>MRMLLVIALVIVMLSGCQTAGQTGASSGGGAPSGNQVQSQQTNPDQQPMNNDAIATHLETIVKSIPQVEDATCVVMGNTAIVGINVKPDLDRARVDSIKYSAAEALRKDKYGVNALVTADLDMGQRIREMREDIQKGRPMAGFAEELGDIIGRIMPQVPQDITPADSPPPQQKNQQ</sequence>
<dbReference type="Proteomes" id="UP001597120">
    <property type="component" value="Unassembled WGS sequence"/>
</dbReference>
<proteinExistence type="predicted"/>
<organism evidence="3 4">
    <name type="scientific">Paenibacillus residui</name>
    <dbReference type="NCBI Taxonomy" id="629724"/>
    <lineage>
        <taxon>Bacteria</taxon>
        <taxon>Bacillati</taxon>
        <taxon>Bacillota</taxon>
        <taxon>Bacilli</taxon>
        <taxon>Bacillales</taxon>
        <taxon>Paenibacillaceae</taxon>
        <taxon>Paenibacillus</taxon>
    </lineage>
</organism>
<keyword evidence="4" id="KW-1185">Reference proteome</keyword>
<feature type="signal peptide" evidence="2">
    <location>
        <begin position="1"/>
        <end position="20"/>
    </location>
</feature>
<comment type="caution">
    <text evidence="3">The sequence shown here is derived from an EMBL/GenBank/DDBJ whole genome shotgun (WGS) entry which is preliminary data.</text>
</comment>
<evidence type="ECO:0000313" key="3">
    <source>
        <dbReference type="EMBL" id="MFD0869866.1"/>
    </source>
</evidence>
<dbReference type="Pfam" id="PF09580">
    <property type="entry name" value="Spore_YhcN_YlaJ"/>
    <property type="match status" value="1"/>
</dbReference>
<reference evidence="4" key="1">
    <citation type="journal article" date="2019" name="Int. J. Syst. Evol. Microbiol.">
        <title>The Global Catalogue of Microorganisms (GCM) 10K type strain sequencing project: providing services to taxonomists for standard genome sequencing and annotation.</title>
        <authorList>
            <consortium name="The Broad Institute Genomics Platform"/>
            <consortium name="The Broad Institute Genome Sequencing Center for Infectious Disease"/>
            <person name="Wu L."/>
            <person name="Ma J."/>
        </authorList>
    </citation>
    <scope>NUCLEOTIDE SEQUENCE [LARGE SCALE GENOMIC DNA]</scope>
    <source>
        <strain evidence="4">CCUG 57263</strain>
    </source>
</reference>
<dbReference type="InterPro" id="IPR019076">
    <property type="entry name" value="Spore_lipoprot_YhcN/YlaJ-like"/>
</dbReference>
<name>A0ABW3D935_9BACL</name>
<protein>
    <submittedName>
        <fullName evidence="3">YhcN/YlaJ family sporulation lipoprotein</fullName>
    </submittedName>
</protein>
<dbReference type="InterPro" id="IPR014247">
    <property type="entry name" value="Spore_lipoprot_YhcN/YlaJ"/>
</dbReference>
<dbReference type="RefSeq" id="WP_379288320.1">
    <property type="nucleotide sequence ID" value="NZ_JBHTIU010000037.1"/>
</dbReference>
<feature type="region of interest" description="Disordered" evidence="1">
    <location>
        <begin position="157"/>
        <end position="176"/>
    </location>
</feature>
<evidence type="ECO:0000256" key="1">
    <source>
        <dbReference type="SAM" id="MobiDB-lite"/>
    </source>
</evidence>
<evidence type="ECO:0000313" key="4">
    <source>
        <dbReference type="Proteomes" id="UP001597120"/>
    </source>
</evidence>
<feature type="compositionally biased region" description="Pro residues" evidence="1">
    <location>
        <begin position="166"/>
        <end position="176"/>
    </location>
</feature>
<feature type="compositionally biased region" description="Polar residues" evidence="1">
    <location>
        <begin position="35"/>
        <end position="50"/>
    </location>
</feature>
<dbReference type="PROSITE" id="PS51257">
    <property type="entry name" value="PROKAR_LIPOPROTEIN"/>
    <property type="match status" value="1"/>
</dbReference>
<feature type="region of interest" description="Disordered" evidence="1">
    <location>
        <begin position="22"/>
        <end position="50"/>
    </location>
</feature>
<dbReference type="EMBL" id="JBHTIU010000037">
    <property type="protein sequence ID" value="MFD0869866.1"/>
    <property type="molecule type" value="Genomic_DNA"/>
</dbReference>
<feature type="chain" id="PRO_5047501719" evidence="2">
    <location>
        <begin position="21"/>
        <end position="176"/>
    </location>
</feature>
<gene>
    <name evidence="3" type="ORF">ACFQ03_11950</name>
</gene>
<keyword evidence="2" id="KW-0732">Signal</keyword>
<dbReference type="NCBIfam" id="TIGR02898">
    <property type="entry name" value="spore_YhcN_YlaJ"/>
    <property type="match status" value="1"/>
</dbReference>
<keyword evidence="3" id="KW-0449">Lipoprotein</keyword>